<dbReference type="EMBL" id="FNMZ01000002">
    <property type="protein sequence ID" value="SDW66917.1"/>
    <property type="molecule type" value="Genomic_DNA"/>
</dbReference>
<dbReference type="GO" id="GO:0016740">
    <property type="term" value="F:transferase activity"/>
    <property type="evidence" value="ECO:0007669"/>
    <property type="project" value="UniProtKB-KW"/>
</dbReference>
<reference evidence="2 3" key="1">
    <citation type="submission" date="2016-10" db="EMBL/GenBank/DDBJ databases">
        <authorList>
            <person name="de Groot N.N."/>
        </authorList>
    </citation>
    <scope>NUCLEOTIDE SEQUENCE [LARGE SCALE GENOMIC DNA]</scope>
    <source>
        <strain evidence="2 3">DSM 17890</strain>
    </source>
</reference>
<sequence>MTAAVQNGAHMPAGAVDDAPFGGPDGPMQGLKVLDLAWVVAGPMIGRNLADFGATVIRVESSKRVETARNMGPFYGGVQDAQRSSLFGNCNASKFGLTLDLAQEDGRDVVRDLVKWADVVVESFAPGQMKRWGLGYDKLRELNPRLIMLSTSLMGQTGPWTALAGFGNIGAAMAGYQGLVGPQDGLPIGPYGPYTDYVGPRFGLAALLSALDWRRTSGEGCWLDIAQAEAGMQMLAPAIADYAATGRVAKAEANRDAQMAPHGVFPSLSPEGADPRFVAIAARTDAEWMALAGVMGLDDLAADPALATLEGRKAAEDMLEARISEWTSARSPEDAEAALQAAGAPAYVVATAADLGRDPQIAEQGHFVNVPGYDWEVIVERCKMDLSETPARVARPAPTFGRDREKVLSEILGYDAARIEALDKVGALS</sequence>
<evidence type="ECO:0000313" key="2">
    <source>
        <dbReference type="EMBL" id="SDW66917.1"/>
    </source>
</evidence>
<evidence type="ECO:0000256" key="1">
    <source>
        <dbReference type="ARBA" id="ARBA00022679"/>
    </source>
</evidence>
<dbReference type="SUPFAM" id="SSF89796">
    <property type="entry name" value="CoA-transferase family III (CaiB/BaiF)"/>
    <property type="match status" value="1"/>
</dbReference>
<name>A0A1H2VF12_9RHOB</name>
<evidence type="ECO:0000313" key="3">
    <source>
        <dbReference type="Proteomes" id="UP000199118"/>
    </source>
</evidence>
<dbReference type="InterPro" id="IPR044855">
    <property type="entry name" value="CoA-Trfase_III_dom3_sf"/>
</dbReference>
<keyword evidence="1 2" id="KW-0808">Transferase</keyword>
<organism evidence="2 3">
    <name type="scientific">Albimonas donghaensis</name>
    <dbReference type="NCBI Taxonomy" id="356660"/>
    <lineage>
        <taxon>Bacteria</taxon>
        <taxon>Pseudomonadati</taxon>
        <taxon>Pseudomonadota</taxon>
        <taxon>Alphaproteobacteria</taxon>
        <taxon>Rhodobacterales</taxon>
        <taxon>Paracoccaceae</taxon>
        <taxon>Albimonas</taxon>
    </lineage>
</organism>
<dbReference type="InterPro" id="IPR050509">
    <property type="entry name" value="CoA-transferase_III"/>
</dbReference>
<dbReference type="PANTHER" id="PTHR48228:SF6">
    <property type="entry name" value="L-CARNITINE COA-TRANSFERASE"/>
    <property type="match status" value="1"/>
</dbReference>
<protein>
    <submittedName>
        <fullName evidence="2">Crotonobetainyl-CoA:carnitine CoA-transferase CaiB</fullName>
    </submittedName>
</protein>
<dbReference type="RefSeq" id="WP_218133361.1">
    <property type="nucleotide sequence ID" value="NZ_FNMZ01000002.1"/>
</dbReference>
<dbReference type="PANTHER" id="PTHR48228">
    <property type="entry name" value="SUCCINYL-COA--D-CITRAMALATE COA-TRANSFERASE"/>
    <property type="match status" value="1"/>
</dbReference>
<keyword evidence="3" id="KW-1185">Reference proteome</keyword>
<proteinExistence type="predicted"/>
<dbReference type="Gene3D" id="3.40.50.10540">
    <property type="entry name" value="Crotonobetainyl-coa:carnitine coa-transferase, domain 1"/>
    <property type="match status" value="1"/>
</dbReference>
<dbReference type="AlphaFoldDB" id="A0A1H2VF12"/>
<dbReference type="STRING" id="356660.SAMN05444336_10249"/>
<dbReference type="InterPro" id="IPR023606">
    <property type="entry name" value="CoA-Trfase_III_dom_1_sf"/>
</dbReference>
<dbReference type="Gene3D" id="3.30.1540.10">
    <property type="entry name" value="formyl-coa transferase, domain 3"/>
    <property type="match status" value="1"/>
</dbReference>
<dbReference type="Proteomes" id="UP000199118">
    <property type="component" value="Unassembled WGS sequence"/>
</dbReference>
<accession>A0A1H2VF12</accession>
<dbReference type="InterPro" id="IPR003673">
    <property type="entry name" value="CoA-Trfase_fam_III"/>
</dbReference>
<gene>
    <name evidence="2" type="ORF">SAMN05444336_10249</name>
</gene>
<dbReference type="Pfam" id="PF02515">
    <property type="entry name" value="CoA_transf_3"/>
    <property type="match status" value="1"/>
</dbReference>